<dbReference type="Proteomes" id="UP000077266">
    <property type="component" value="Unassembled WGS sequence"/>
</dbReference>
<sequence length="96" mass="10323">RVTIEAELFGIVLALRIIADTPDVVEAAICLDNQSAITRTHVPRAKPGQLITTAIHLAFNELRASRPGFALTVSWIPGHEGFDGNEIADKHAKLAA</sequence>
<dbReference type="InParanoid" id="A0A165DF06"/>
<organism evidence="1 2">
    <name type="scientific">Exidia glandulosa HHB12029</name>
    <dbReference type="NCBI Taxonomy" id="1314781"/>
    <lineage>
        <taxon>Eukaryota</taxon>
        <taxon>Fungi</taxon>
        <taxon>Dikarya</taxon>
        <taxon>Basidiomycota</taxon>
        <taxon>Agaricomycotina</taxon>
        <taxon>Agaricomycetes</taxon>
        <taxon>Auriculariales</taxon>
        <taxon>Exidiaceae</taxon>
        <taxon>Exidia</taxon>
    </lineage>
</organism>
<dbReference type="InterPro" id="IPR012337">
    <property type="entry name" value="RNaseH-like_sf"/>
</dbReference>
<feature type="non-terminal residue" evidence="1">
    <location>
        <position position="1"/>
    </location>
</feature>
<evidence type="ECO:0000313" key="1">
    <source>
        <dbReference type="EMBL" id="KZV84396.1"/>
    </source>
</evidence>
<proteinExistence type="predicted"/>
<dbReference type="AlphaFoldDB" id="A0A165DF06"/>
<feature type="non-terminal residue" evidence="1">
    <location>
        <position position="96"/>
    </location>
</feature>
<dbReference type="STRING" id="1314781.A0A165DF06"/>
<dbReference type="SUPFAM" id="SSF53098">
    <property type="entry name" value="Ribonuclease H-like"/>
    <property type="match status" value="1"/>
</dbReference>
<dbReference type="Gene3D" id="3.30.420.10">
    <property type="entry name" value="Ribonuclease H-like superfamily/Ribonuclease H"/>
    <property type="match status" value="1"/>
</dbReference>
<dbReference type="OrthoDB" id="2755309at2759"/>
<dbReference type="CDD" id="cd09276">
    <property type="entry name" value="Rnase_HI_RT_non_LTR"/>
    <property type="match status" value="1"/>
</dbReference>
<gene>
    <name evidence="1" type="ORF">EXIGLDRAFT_586272</name>
</gene>
<dbReference type="GO" id="GO:0003676">
    <property type="term" value="F:nucleic acid binding"/>
    <property type="evidence" value="ECO:0007669"/>
    <property type="project" value="InterPro"/>
</dbReference>
<dbReference type="InterPro" id="IPR036397">
    <property type="entry name" value="RNaseH_sf"/>
</dbReference>
<reference evidence="1 2" key="1">
    <citation type="journal article" date="2016" name="Mol. Biol. Evol.">
        <title>Comparative Genomics of Early-Diverging Mushroom-Forming Fungi Provides Insights into the Origins of Lignocellulose Decay Capabilities.</title>
        <authorList>
            <person name="Nagy L.G."/>
            <person name="Riley R."/>
            <person name="Tritt A."/>
            <person name="Adam C."/>
            <person name="Daum C."/>
            <person name="Floudas D."/>
            <person name="Sun H."/>
            <person name="Yadav J.S."/>
            <person name="Pangilinan J."/>
            <person name="Larsson K.H."/>
            <person name="Matsuura K."/>
            <person name="Barry K."/>
            <person name="Labutti K."/>
            <person name="Kuo R."/>
            <person name="Ohm R.A."/>
            <person name="Bhattacharya S.S."/>
            <person name="Shirouzu T."/>
            <person name="Yoshinaga Y."/>
            <person name="Martin F.M."/>
            <person name="Grigoriev I.V."/>
            <person name="Hibbett D.S."/>
        </authorList>
    </citation>
    <scope>NUCLEOTIDE SEQUENCE [LARGE SCALE GENOMIC DNA]</scope>
    <source>
        <strain evidence="1 2">HHB12029</strain>
    </source>
</reference>
<protein>
    <submittedName>
        <fullName evidence="1">Uncharacterized protein</fullName>
    </submittedName>
</protein>
<accession>A0A165DF06</accession>
<evidence type="ECO:0000313" key="2">
    <source>
        <dbReference type="Proteomes" id="UP000077266"/>
    </source>
</evidence>
<name>A0A165DF06_EXIGL</name>
<keyword evidence="2" id="KW-1185">Reference proteome</keyword>
<dbReference type="EMBL" id="KV426227">
    <property type="protein sequence ID" value="KZV84396.1"/>
    <property type="molecule type" value="Genomic_DNA"/>
</dbReference>